<dbReference type="Proteomes" id="UP000325849">
    <property type="component" value="Unassembled WGS sequence"/>
</dbReference>
<dbReference type="SMART" id="SM00671">
    <property type="entry name" value="SEL1"/>
    <property type="match status" value="2"/>
</dbReference>
<organism evidence="1 2">
    <name type="scientific">Streptomyces adustus</name>
    <dbReference type="NCBI Taxonomy" id="1609272"/>
    <lineage>
        <taxon>Bacteria</taxon>
        <taxon>Bacillati</taxon>
        <taxon>Actinomycetota</taxon>
        <taxon>Actinomycetes</taxon>
        <taxon>Kitasatosporales</taxon>
        <taxon>Streptomycetaceae</taxon>
        <taxon>Streptomyces</taxon>
    </lineage>
</organism>
<evidence type="ECO:0000313" key="2">
    <source>
        <dbReference type="Proteomes" id="UP000325849"/>
    </source>
</evidence>
<proteinExistence type="predicted"/>
<accession>A0A5N8VA56</accession>
<gene>
    <name evidence="1" type="ORF">FNH09_09620</name>
</gene>
<dbReference type="PANTHER" id="PTHR11102">
    <property type="entry name" value="SEL-1-LIKE PROTEIN"/>
    <property type="match status" value="1"/>
</dbReference>
<dbReference type="AlphaFoldDB" id="A0A5N8VA56"/>
<sequence length="244" mass="26850">MAEGTYGVLWNGIEFTVDGRQPVSADDFHQIGLHCWSSPPHRAAAAFFLEQAAAKGHDGAAELLGHICFVQGDYVQAVPWLRQSSGSPRAAYYLGCLYQQGALDAGIAQSYDDAADHYRRAVALGEPEAMLALGNLYLERLLPVSRAPMEHALEHFLAAAHKGHPYGQFRAAELYRTLYADPDRALALYEQCLANPARSGHALASLMTLQSETAVREIRWDRNNQAMELRRQAVNPDSPGRTAF</sequence>
<comment type="caution">
    <text evidence="1">The sequence shown here is derived from an EMBL/GenBank/DDBJ whole genome shotgun (WGS) entry which is preliminary data.</text>
</comment>
<dbReference type="InterPro" id="IPR006597">
    <property type="entry name" value="Sel1-like"/>
</dbReference>
<dbReference type="Gene3D" id="1.25.40.10">
    <property type="entry name" value="Tetratricopeptide repeat domain"/>
    <property type="match status" value="1"/>
</dbReference>
<name>A0A5N8VA56_9ACTN</name>
<dbReference type="PANTHER" id="PTHR11102:SF160">
    <property type="entry name" value="ERAD-ASSOCIATED E3 UBIQUITIN-PROTEIN LIGASE COMPONENT HRD3"/>
    <property type="match status" value="1"/>
</dbReference>
<reference evidence="1 2" key="1">
    <citation type="submission" date="2019-07" db="EMBL/GenBank/DDBJ databases">
        <title>New species of Amycolatopsis and Streptomyces.</title>
        <authorList>
            <person name="Duangmal K."/>
            <person name="Teo W.F.A."/>
            <person name="Lipun K."/>
        </authorList>
    </citation>
    <scope>NUCLEOTIDE SEQUENCE [LARGE SCALE GENOMIC DNA]</scope>
    <source>
        <strain evidence="1 2">NBRC 109810</strain>
    </source>
</reference>
<dbReference type="EMBL" id="VJZD01000027">
    <property type="protein sequence ID" value="MPY31532.1"/>
    <property type="molecule type" value="Genomic_DNA"/>
</dbReference>
<evidence type="ECO:0000313" key="1">
    <source>
        <dbReference type="EMBL" id="MPY31532.1"/>
    </source>
</evidence>
<dbReference type="OrthoDB" id="4120404at2"/>
<keyword evidence="2" id="KW-1185">Reference proteome</keyword>
<dbReference type="InterPro" id="IPR050767">
    <property type="entry name" value="Sel1_AlgK"/>
</dbReference>
<dbReference type="InterPro" id="IPR011990">
    <property type="entry name" value="TPR-like_helical_dom_sf"/>
</dbReference>
<dbReference type="RefSeq" id="WP_152886325.1">
    <property type="nucleotide sequence ID" value="NZ_VJZD01000027.1"/>
</dbReference>
<dbReference type="SUPFAM" id="SSF81901">
    <property type="entry name" value="HCP-like"/>
    <property type="match status" value="1"/>
</dbReference>
<protein>
    <submittedName>
        <fullName evidence="1">Sel1 repeat family protein</fullName>
    </submittedName>
</protein>